<gene>
    <name evidence="3" type="ORF">CVT25_009873</name>
</gene>
<dbReference type="InterPro" id="IPR036638">
    <property type="entry name" value="HLH_DNA-bd_sf"/>
</dbReference>
<protein>
    <recommendedName>
        <fullName evidence="2">BHLH domain-containing protein</fullName>
    </recommendedName>
</protein>
<dbReference type="GO" id="GO:0003677">
    <property type="term" value="F:DNA binding"/>
    <property type="evidence" value="ECO:0007669"/>
    <property type="project" value="TreeGrafter"/>
</dbReference>
<dbReference type="GO" id="GO:0005634">
    <property type="term" value="C:nucleus"/>
    <property type="evidence" value="ECO:0007669"/>
    <property type="project" value="TreeGrafter"/>
</dbReference>
<feature type="region of interest" description="Disordered" evidence="1">
    <location>
        <begin position="151"/>
        <end position="178"/>
    </location>
</feature>
<dbReference type="Proteomes" id="UP000283269">
    <property type="component" value="Unassembled WGS sequence"/>
</dbReference>
<feature type="region of interest" description="Disordered" evidence="1">
    <location>
        <begin position="537"/>
        <end position="570"/>
    </location>
</feature>
<evidence type="ECO:0000313" key="4">
    <source>
        <dbReference type="Proteomes" id="UP000283269"/>
    </source>
</evidence>
<dbReference type="PROSITE" id="PS50888">
    <property type="entry name" value="BHLH"/>
    <property type="match status" value="1"/>
</dbReference>
<dbReference type="InParanoid" id="A0A409XT91"/>
<keyword evidence="4" id="KW-1185">Reference proteome</keyword>
<feature type="compositionally biased region" description="Basic residues" evidence="1">
    <location>
        <begin position="373"/>
        <end position="398"/>
    </location>
</feature>
<feature type="region of interest" description="Disordered" evidence="1">
    <location>
        <begin position="860"/>
        <end position="889"/>
    </location>
</feature>
<feature type="compositionally biased region" description="Basic and acidic residues" evidence="1">
    <location>
        <begin position="1009"/>
        <end position="1024"/>
    </location>
</feature>
<sequence length="1428" mass="158212">MSSNKRKISVAKAQASGAKQPKDVLKQKTLFDSFIAKSTRTVKADTNQLPMSAAELAEIRTTIVPLTDTTIEPSNSSDTPIPLLDITTPEAELIPSSPQILDLTQTPDLEIGASVTHKLDLETRRSPSIVILDDGIRKDIFQTISSQIKKPQAKVDGHTRDQPIVIPSSPIRGPSTTSKPNAAVHPFFMSREKPPVSSVQLSTKKSQTVATNQGPPYPNNESQHVRGPQTAIQCYDSSFPKRRTTQPKQMIPENMSYKFLTRPDIVVDEPNDTWIHPTADTPNEPSKLDVPPEHVFNHPAIARLVDDGLGNLPTSNRPWAEKWRPSCAKEALGNESSATYLRNWLRALELQLEGGDNLNSAEASASLSDGVKGKAKASNRGAKRARVVRTVDKRRKKSRLDSDEDDNWIAYSDESEEEVNYEEIVEFGDILLPEVPASSQSSTTHDLPPSSNENIEQDLGQLHNTILLSGPSGSGKTASVYACSEELGWDVFEVYPGVGRRNGANIDNLVGEVGKNHLVLQNRRNGDVLKTLLSQKKNAGTRDASSHESLVASYSPRKKSGSKDALDPWESNIDTKPIRQSLILLEEVDILYKEDVNFWTTVIRIIKECKRPIYHWYRSKTYLYRTSFNLSHARQTLLCHTSKHYPLQGEEPAKMFSPTYPPATPDLRRTINSLQIKCTTIAKAAPEIRQPSNNLAAEYTSGGASEAHPLAQPVVQGKARAFTKKSEFLSFLDGELTRDPSDIVTTTELASYLPSGDDEIGHTILYDRHATDRHQFGHHDRQEDMICSAVEISSKLLDVNVIEDDRSRRAMEQKCKKSRHEQLTVLQDVCTPTAWTRGLSLEYLPYLRQMVESEDIEEARAMEKRGRTGRLRNTRNSTRSDRHHSPVTALASLESLQQIQRRGSITDPYLHAATKSNTNYRHPADQYSSAASSGPSSTHQDSTSKHYLADPRPSSPYVFGDATIHSGEPSSQLRKILHSPSSDHMAPRQPPSLSHESHPSSRSHSGKLSSKEQSHMQLDSDRHTFARPSIRENPPTFDFNMRRHSIAVGQNPITLPNLSSTLHGTKRKMSIDRSAFAPVGEDTDSHLVGPGMPSVMDVDTDAPAPKRRGSTIDTQRIAQLSLNDRRSSVDSRGSHWMPSERRDSAPSLFASVPGINSSESHHGRVSSSIASFSWPANEGPNSSLQNESNYGNRSFDPVHELNVVPPTNYAPDRRMSVPDNLTHPSSRSVHSRSRPPSRQNTDPNSHSGLSSGQEEQSGASSPNTAVKGKDRDTGMTPYSRSPELRVSHKLAERKRRKEMKELFDELRAQLPADRGMKASKWEILSKAIDFVAQLKQSHQEMAQEVNVLRQQLHGQRPDAMPAFPVAGPSSHNSYGQPILPSFPPPLIQPHQNSQNQSGHPDSRPNSSQNPFPPLNSSSQNGRGDSHPT</sequence>
<dbReference type="SUPFAM" id="SSF52540">
    <property type="entry name" value="P-loop containing nucleoside triphosphate hydrolases"/>
    <property type="match status" value="1"/>
</dbReference>
<proteinExistence type="predicted"/>
<feature type="region of interest" description="Disordered" evidence="1">
    <location>
        <begin position="917"/>
        <end position="1038"/>
    </location>
</feature>
<feature type="region of interest" description="Disordered" evidence="1">
    <location>
        <begin position="1084"/>
        <end position="1163"/>
    </location>
</feature>
<evidence type="ECO:0000259" key="2">
    <source>
        <dbReference type="PROSITE" id="PS50888"/>
    </source>
</evidence>
<organism evidence="3 4">
    <name type="scientific">Psilocybe cyanescens</name>
    <dbReference type="NCBI Taxonomy" id="93625"/>
    <lineage>
        <taxon>Eukaryota</taxon>
        <taxon>Fungi</taxon>
        <taxon>Dikarya</taxon>
        <taxon>Basidiomycota</taxon>
        <taxon>Agaricomycotina</taxon>
        <taxon>Agaricomycetes</taxon>
        <taxon>Agaricomycetidae</taxon>
        <taxon>Agaricales</taxon>
        <taxon>Agaricineae</taxon>
        <taxon>Strophariaceae</taxon>
        <taxon>Psilocybe</taxon>
    </lineage>
</organism>
<feature type="compositionally biased region" description="Basic and acidic residues" evidence="1">
    <location>
        <begin position="1123"/>
        <end position="1144"/>
    </location>
</feature>
<feature type="domain" description="BHLH" evidence="2">
    <location>
        <begin position="1283"/>
        <end position="1334"/>
    </location>
</feature>
<accession>A0A409XT91</accession>
<dbReference type="SUPFAM" id="SSF47459">
    <property type="entry name" value="HLH, helix-loop-helix DNA-binding domain"/>
    <property type="match status" value="1"/>
</dbReference>
<feature type="region of interest" description="Disordered" evidence="1">
    <location>
        <begin position="1353"/>
        <end position="1428"/>
    </location>
</feature>
<feature type="region of interest" description="Disordered" evidence="1">
    <location>
        <begin position="1"/>
        <end position="22"/>
    </location>
</feature>
<dbReference type="OrthoDB" id="9996895at2759"/>
<feature type="compositionally biased region" description="Polar residues" evidence="1">
    <location>
        <begin position="1179"/>
        <end position="1192"/>
    </location>
</feature>
<feature type="compositionally biased region" description="Polar residues" evidence="1">
    <location>
        <begin position="206"/>
        <end position="222"/>
    </location>
</feature>
<dbReference type="PANTHER" id="PTHR23389:SF21">
    <property type="entry name" value="ATPASE FAMILY AAA DOMAIN-CONTAINING PROTEIN 5"/>
    <property type="match status" value="1"/>
</dbReference>
<dbReference type="InterPro" id="IPR027417">
    <property type="entry name" value="P-loop_NTPase"/>
</dbReference>
<feature type="region of interest" description="Disordered" evidence="1">
    <location>
        <begin position="1178"/>
        <end position="1290"/>
    </location>
</feature>
<dbReference type="Pfam" id="PF00010">
    <property type="entry name" value="HLH"/>
    <property type="match status" value="1"/>
</dbReference>
<feature type="region of interest" description="Disordered" evidence="1">
    <location>
        <begin position="206"/>
        <end position="226"/>
    </location>
</feature>
<evidence type="ECO:0000256" key="1">
    <source>
        <dbReference type="SAM" id="MobiDB-lite"/>
    </source>
</evidence>
<dbReference type="PANTHER" id="PTHR23389">
    <property type="entry name" value="CHROMOSOME TRANSMISSION FIDELITY FACTOR 18"/>
    <property type="match status" value="1"/>
</dbReference>
<feature type="compositionally biased region" description="Low complexity" evidence="1">
    <location>
        <begin position="928"/>
        <end position="937"/>
    </location>
</feature>
<reference evidence="3 4" key="1">
    <citation type="journal article" date="2018" name="Evol. Lett.">
        <title>Horizontal gene cluster transfer increased hallucinogenic mushroom diversity.</title>
        <authorList>
            <person name="Reynolds H.T."/>
            <person name="Vijayakumar V."/>
            <person name="Gluck-Thaler E."/>
            <person name="Korotkin H.B."/>
            <person name="Matheny P.B."/>
            <person name="Slot J.C."/>
        </authorList>
    </citation>
    <scope>NUCLEOTIDE SEQUENCE [LARGE SCALE GENOMIC DNA]</scope>
    <source>
        <strain evidence="3 4">2631</strain>
    </source>
</reference>
<dbReference type="Gene3D" id="4.10.280.10">
    <property type="entry name" value="Helix-loop-helix DNA-binding domain"/>
    <property type="match status" value="1"/>
</dbReference>
<dbReference type="SMART" id="SM00353">
    <property type="entry name" value="HLH"/>
    <property type="match status" value="1"/>
</dbReference>
<dbReference type="GO" id="GO:0046983">
    <property type="term" value="F:protein dimerization activity"/>
    <property type="evidence" value="ECO:0007669"/>
    <property type="project" value="InterPro"/>
</dbReference>
<dbReference type="Gene3D" id="3.40.50.300">
    <property type="entry name" value="P-loop containing nucleotide triphosphate hydrolases"/>
    <property type="match status" value="1"/>
</dbReference>
<evidence type="ECO:0000313" key="3">
    <source>
        <dbReference type="EMBL" id="PPQ94025.1"/>
    </source>
</evidence>
<feature type="compositionally biased region" description="Polar residues" evidence="1">
    <location>
        <begin position="1389"/>
        <end position="1422"/>
    </location>
</feature>
<dbReference type="InterPro" id="IPR011598">
    <property type="entry name" value="bHLH_dom"/>
</dbReference>
<comment type="caution">
    <text evidence="3">The sequence shown here is derived from an EMBL/GenBank/DDBJ whole genome shotgun (WGS) entry which is preliminary data.</text>
</comment>
<feature type="compositionally biased region" description="Polar residues" evidence="1">
    <location>
        <begin position="1111"/>
        <end position="1122"/>
    </location>
</feature>
<feature type="compositionally biased region" description="Low complexity" evidence="1">
    <location>
        <begin position="1245"/>
        <end position="1261"/>
    </location>
</feature>
<name>A0A409XT91_PSICY</name>
<dbReference type="EMBL" id="NHYD01000495">
    <property type="protein sequence ID" value="PPQ94025.1"/>
    <property type="molecule type" value="Genomic_DNA"/>
</dbReference>
<dbReference type="STRING" id="93625.A0A409XT91"/>
<feature type="region of interest" description="Disordered" evidence="1">
    <location>
        <begin position="361"/>
        <end position="403"/>
    </location>
</feature>